<dbReference type="InterPro" id="IPR004143">
    <property type="entry name" value="BPL_LPL_catalytic"/>
</dbReference>
<evidence type="ECO:0000313" key="4">
    <source>
        <dbReference type="Proteomes" id="UP001432202"/>
    </source>
</evidence>
<dbReference type="GO" id="GO:0009249">
    <property type="term" value="P:protein lipoylation"/>
    <property type="evidence" value="ECO:0007669"/>
    <property type="project" value="InterPro"/>
</dbReference>
<gene>
    <name evidence="3" type="ORF">V6M85_09450</name>
</gene>
<dbReference type="PROSITE" id="PS51733">
    <property type="entry name" value="BPL_LPL_CATALYTIC"/>
    <property type="match status" value="1"/>
</dbReference>
<evidence type="ECO:0000259" key="2">
    <source>
        <dbReference type="PROSITE" id="PS51733"/>
    </source>
</evidence>
<dbReference type="PANTHER" id="PTHR12561">
    <property type="entry name" value="LIPOATE-PROTEIN LIGASE"/>
    <property type="match status" value="1"/>
</dbReference>
<dbReference type="RefSeq" id="WP_338599189.1">
    <property type="nucleotide sequence ID" value="NZ_CP146016.1"/>
</dbReference>
<reference evidence="3 4" key="1">
    <citation type="submission" date="2024-02" db="EMBL/GenBank/DDBJ databases">
        <title>STSV induces naive adaptation in Sulfolobus.</title>
        <authorList>
            <person name="Xiang X."/>
            <person name="Song M."/>
        </authorList>
    </citation>
    <scope>NUCLEOTIDE SEQUENCE [LARGE SCALE GENOMIC DNA]</scope>
    <source>
        <strain evidence="3 4">RT2</strain>
    </source>
</reference>
<dbReference type="Pfam" id="PF21948">
    <property type="entry name" value="LplA-B_cat"/>
    <property type="match status" value="1"/>
</dbReference>
<dbReference type="Gene3D" id="3.30.930.10">
    <property type="entry name" value="Bira Bifunctional Protein, Domain 2"/>
    <property type="match status" value="1"/>
</dbReference>
<dbReference type="InterPro" id="IPR045864">
    <property type="entry name" value="aa-tRNA-synth_II/BPL/LPL"/>
</dbReference>
<proteinExistence type="predicted"/>
<dbReference type="SUPFAM" id="SSF55681">
    <property type="entry name" value="Class II aaRS and biotin synthetases"/>
    <property type="match status" value="1"/>
</dbReference>
<dbReference type="PANTHER" id="PTHR12561:SF3">
    <property type="entry name" value="LIPOYLTRANSFERASE 1, MITOCHONDRIAL"/>
    <property type="match status" value="1"/>
</dbReference>
<keyword evidence="3" id="KW-0436">Ligase</keyword>
<dbReference type="CDD" id="cd16443">
    <property type="entry name" value="LplA"/>
    <property type="match status" value="1"/>
</dbReference>
<sequence length="252" mass="29346">MKLRVLLSEWPDNPYLNVALDEALLLKQKDGAILRIWRNDKTVVLGILSAIKNEVNLDFIEKEKIKLVRRISGGGTVFHDLGNINYTIIVVRPDDELTGIDYLYDKLLRGTINSIESLINDKIEVYNKTDLTFKGYKISGNAGYIHEERYMLHGTLLISSNLELMYKALIIPPKNYKKNNVNMIKYRVNNLSNLINKKITYQNVIEALTQNFLDLLGYESYYFDVPTNEELELAVKLTNEKYSRREFIYRRL</sequence>
<dbReference type="AlphaFoldDB" id="A0AAX4KZJ4"/>
<dbReference type="GO" id="GO:0016874">
    <property type="term" value="F:ligase activity"/>
    <property type="evidence" value="ECO:0007669"/>
    <property type="project" value="UniProtKB-KW"/>
</dbReference>
<evidence type="ECO:0000256" key="1">
    <source>
        <dbReference type="ARBA" id="ARBA00005085"/>
    </source>
</evidence>
<dbReference type="GO" id="GO:0005737">
    <property type="term" value="C:cytoplasm"/>
    <property type="evidence" value="ECO:0007669"/>
    <property type="project" value="TreeGrafter"/>
</dbReference>
<organism evidence="3 4">
    <name type="scientific">Sulfolobus tengchongensis</name>
    <dbReference type="NCBI Taxonomy" id="207809"/>
    <lineage>
        <taxon>Archaea</taxon>
        <taxon>Thermoproteota</taxon>
        <taxon>Thermoprotei</taxon>
        <taxon>Sulfolobales</taxon>
        <taxon>Sulfolobaceae</taxon>
        <taxon>Sulfolobus</taxon>
    </lineage>
</organism>
<name>A0AAX4KZJ4_9CREN</name>
<feature type="domain" description="BPL/LPL catalytic" evidence="2">
    <location>
        <begin position="28"/>
        <end position="220"/>
    </location>
</feature>
<accession>A0AAX4KZJ4</accession>
<dbReference type="GO" id="GO:0017118">
    <property type="term" value="F:lipoyltransferase activity"/>
    <property type="evidence" value="ECO:0007669"/>
    <property type="project" value="TreeGrafter"/>
</dbReference>
<comment type="pathway">
    <text evidence="1">Protein modification; protein lipoylation via exogenous pathway; protein N(6)-(lipoyl)lysine from lipoate: step 2/2.</text>
</comment>
<evidence type="ECO:0000313" key="3">
    <source>
        <dbReference type="EMBL" id="WWQ59698.1"/>
    </source>
</evidence>
<protein>
    <submittedName>
        <fullName evidence="3">Biotin/lipoate A/B protein ligase family protein</fullName>
    </submittedName>
</protein>
<dbReference type="Proteomes" id="UP001432202">
    <property type="component" value="Chromosome"/>
</dbReference>
<dbReference type="InterPro" id="IPR004562">
    <property type="entry name" value="LipoylTrfase_LipoateP_Ligase"/>
</dbReference>
<dbReference type="EMBL" id="CP146016">
    <property type="protein sequence ID" value="WWQ59698.1"/>
    <property type="molecule type" value="Genomic_DNA"/>
</dbReference>
<dbReference type="GeneID" id="89336993"/>
<keyword evidence="4" id="KW-1185">Reference proteome</keyword>